<reference evidence="2" key="2">
    <citation type="submission" date="2021-08" db="EMBL/GenBank/DDBJ databases">
        <authorList>
            <person name="Gostincar C."/>
            <person name="Sun X."/>
            <person name="Song Z."/>
            <person name="Gunde-Cimerman N."/>
        </authorList>
    </citation>
    <scope>NUCLEOTIDE SEQUENCE</scope>
    <source>
        <strain evidence="2">EXF-9298</strain>
    </source>
</reference>
<gene>
    <name evidence="2" type="ORF">KCU98_g1173</name>
</gene>
<keyword evidence="1" id="KW-1133">Transmembrane helix</keyword>
<comment type="caution">
    <text evidence="2">The sequence shown here is derived from an EMBL/GenBank/DDBJ whole genome shotgun (WGS) entry which is preliminary data.</text>
</comment>
<dbReference type="AlphaFoldDB" id="A0A9P8K1V5"/>
<feature type="transmembrane region" description="Helical" evidence="1">
    <location>
        <begin position="390"/>
        <end position="411"/>
    </location>
</feature>
<evidence type="ECO:0000256" key="1">
    <source>
        <dbReference type="SAM" id="Phobius"/>
    </source>
</evidence>
<organism evidence="2 3">
    <name type="scientific">Aureobasidium melanogenum</name>
    <name type="common">Aureobasidium pullulans var. melanogenum</name>
    <dbReference type="NCBI Taxonomy" id="46634"/>
    <lineage>
        <taxon>Eukaryota</taxon>
        <taxon>Fungi</taxon>
        <taxon>Dikarya</taxon>
        <taxon>Ascomycota</taxon>
        <taxon>Pezizomycotina</taxon>
        <taxon>Dothideomycetes</taxon>
        <taxon>Dothideomycetidae</taxon>
        <taxon>Dothideales</taxon>
        <taxon>Saccotheciaceae</taxon>
        <taxon>Aureobasidium</taxon>
    </lineage>
</organism>
<reference evidence="2" key="1">
    <citation type="journal article" date="2021" name="J Fungi (Basel)">
        <title>Virulence traits and population genomics of the black yeast Aureobasidium melanogenum.</title>
        <authorList>
            <person name="Cernosa A."/>
            <person name="Sun X."/>
            <person name="Gostincar C."/>
            <person name="Fang C."/>
            <person name="Gunde-Cimerman N."/>
            <person name="Song Z."/>
        </authorList>
    </citation>
    <scope>NUCLEOTIDE SEQUENCE</scope>
    <source>
        <strain evidence="2">EXF-9298</strain>
    </source>
</reference>
<dbReference type="PANTHER" id="PTHR35043">
    <property type="entry name" value="TRANSCRIPTION FACTOR DOMAIN-CONTAINING PROTEIN"/>
    <property type="match status" value="1"/>
</dbReference>
<protein>
    <submittedName>
        <fullName evidence="2">Uncharacterized protein</fullName>
    </submittedName>
</protein>
<proteinExistence type="predicted"/>
<feature type="non-terminal residue" evidence="2">
    <location>
        <position position="1"/>
    </location>
</feature>
<dbReference type="EMBL" id="JAHFXS010000033">
    <property type="protein sequence ID" value="KAG9990380.1"/>
    <property type="molecule type" value="Genomic_DNA"/>
</dbReference>
<keyword evidence="1" id="KW-0472">Membrane</keyword>
<sequence length="502" mass="57073">MKLPVKNQNAEDRAWINGFTTLNEDCRLLYLSCWKIHVQQLNTSVNMESWAPLGAFLIHQELVLWEAVTHFICARIVRDRVNAAARQSRRAYLAAHGPQHTLTEAPEQVAPEPESSWISNLRMWLSRGYKLFCGNTVTTLRLEYDNGNGNVERIDFEEWTMKHGQCAIMGAFSVELPPTARNPDITAESQASREWVSLKPQQLFALLENNDPRKARFDLFEDVHQNQVEGPSMNAIPSIARLLVFVYHCYKRQQFGLEFSPLEVMTVGHVFLALTIEAFWWDRPAEFRYAGGIPLNREKLCQAIPHLRKELEGHAAAPRKSIVGAYTSAWTFNIRQWLPQQDQNVMIRIHANYRAITVFTLAACHSAILWLLPWRLSFPTPTEHDLWDGFLRYCFLCSCIVAPLAAFDTIARHVSERSPRMRELYGAVLDGTPDNKQTKGLAGAVREWTNDWILPVVLIPVFMCLPVVVVVAGVNFRQPSPGIFIAGPGDLSNQNFTLPAII</sequence>
<dbReference type="Proteomes" id="UP000729357">
    <property type="component" value="Unassembled WGS sequence"/>
</dbReference>
<feature type="transmembrane region" description="Helical" evidence="1">
    <location>
        <begin position="452"/>
        <end position="474"/>
    </location>
</feature>
<name>A0A9P8K1V5_AURME</name>
<keyword evidence="3" id="KW-1185">Reference proteome</keyword>
<evidence type="ECO:0000313" key="3">
    <source>
        <dbReference type="Proteomes" id="UP000729357"/>
    </source>
</evidence>
<feature type="transmembrane region" description="Helical" evidence="1">
    <location>
        <begin position="351"/>
        <end position="370"/>
    </location>
</feature>
<keyword evidence="1" id="KW-0812">Transmembrane</keyword>
<dbReference type="PANTHER" id="PTHR35043:SF7">
    <property type="entry name" value="TRANSCRIPTION FACTOR DOMAIN-CONTAINING PROTEIN"/>
    <property type="match status" value="1"/>
</dbReference>
<accession>A0A9P8K1V5</accession>
<evidence type="ECO:0000313" key="2">
    <source>
        <dbReference type="EMBL" id="KAG9990380.1"/>
    </source>
</evidence>